<dbReference type="PROSITE" id="PS51257">
    <property type="entry name" value="PROKAR_LIPOPROTEIN"/>
    <property type="match status" value="1"/>
</dbReference>
<protein>
    <recommendedName>
        <fullName evidence="4">Lipocalin-like domain-containing protein</fullName>
    </recommendedName>
</protein>
<organism evidence="2 3">
    <name type="scientific">Arcicella aquatica</name>
    <dbReference type="NCBI Taxonomy" id="217141"/>
    <lineage>
        <taxon>Bacteria</taxon>
        <taxon>Pseudomonadati</taxon>
        <taxon>Bacteroidota</taxon>
        <taxon>Cytophagia</taxon>
        <taxon>Cytophagales</taxon>
        <taxon>Flectobacillaceae</taxon>
        <taxon>Arcicella</taxon>
    </lineage>
</organism>
<dbReference type="EMBL" id="JAYFUL010000034">
    <property type="protein sequence ID" value="MEA5259655.1"/>
    <property type="molecule type" value="Genomic_DNA"/>
</dbReference>
<evidence type="ECO:0000256" key="1">
    <source>
        <dbReference type="SAM" id="SignalP"/>
    </source>
</evidence>
<feature type="chain" id="PRO_5046786818" description="Lipocalin-like domain-containing protein" evidence="1">
    <location>
        <begin position="19"/>
        <end position="132"/>
    </location>
</feature>
<keyword evidence="3" id="KW-1185">Reference proteome</keyword>
<reference evidence="2 3" key="1">
    <citation type="submission" date="2023-12" db="EMBL/GenBank/DDBJ databases">
        <title>Novel species of the genus Arcicella isolated from rivers.</title>
        <authorList>
            <person name="Lu H."/>
        </authorList>
    </citation>
    <scope>NUCLEOTIDE SEQUENCE [LARGE SCALE GENOMIC DNA]</scope>
    <source>
        <strain evidence="2 3">LMG 21963</strain>
    </source>
</reference>
<sequence>MKTKILLSIFFSIATLLAGCKKDDLNIEDGTYKGTFSVTYSSGIKTGQTTLVLTNGKFSCSGNSNRIPAGGSGTFSSDNNKITFNDENFWTAEFDPNLILKGTYTYTFDGKKLKIYAERNGIGNFNYYLEKQ</sequence>
<comment type="caution">
    <text evidence="2">The sequence shown here is derived from an EMBL/GenBank/DDBJ whole genome shotgun (WGS) entry which is preliminary data.</text>
</comment>
<gene>
    <name evidence="2" type="ORF">VB264_17800</name>
</gene>
<evidence type="ECO:0000313" key="2">
    <source>
        <dbReference type="EMBL" id="MEA5259655.1"/>
    </source>
</evidence>
<dbReference type="Proteomes" id="UP001304671">
    <property type="component" value="Unassembled WGS sequence"/>
</dbReference>
<name>A0ABU5QRZ5_9BACT</name>
<feature type="signal peptide" evidence="1">
    <location>
        <begin position="1"/>
        <end position="18"/>
    </location>
</feature>
<evidence type="ECO:0008006" key="4">
    <source>
        <dbReference type="Google" id="ProtNLM"/>
    </source>
</evidence>
<keyword evidence="1" id="KW-0732">Signal</keyword>
<accession>A0ABU5QRZ5</accession>
<dbReference type="RefSeq" id="WP_323251468.1">
    <property type="nucleotide sequence ID" value="NZ_JAYFUL010000034.1"/>
</dbReference>
<evidence type="ECO:0000313" key="3">
    <source>
        <dbReference type="Proteomes" id="UP001304671"/>
    </source>
</evidence>
<proteinExistence type="predicted"/>